<accession>A0ABM7JMW8</accession>
<feature type="signal peptide" evidence="1">
    <location>
        <begin position="1"/>
        <end position="26"/>
    </location>
</feature>
<name>A0ABM7JMW8_MYCNT</name>
<organism evidence="2 3">
    <name type="scientific">Mycobacterium mantenii</name>
    <dbReference type="NCBI Taxonomy" id="560555"/>
    <lineage>
        <taxon>Bacteria</taxon>
        <taxon>Bacillati</taxon>
        <taxon>Actinomycetota</taxon>
        <taxon>Actinomycetes</taxon>
        <taxon>Mycobacteriales</taxon>
        <taxon>Mycobacteriaceae</taxon>
        <taxon>Mycobacterium</taxon>
        <taxon>Mycobacterium avium complex (MAC)</taxon>
    </lineage>
</organism>
<keyword evidence="3" id="KW-1185">Reference proteome</keyword>
<gene>
    <name evidence="2" type="ORF">MMAN_09780</name>
</gene>
<keyword evidence="1" id="KW-0732">Signal</keyword>
<proteinExistence type="predicted"/>
<reference evidence="2 3" key="1">
    <citation type="journal article" date="2019" name="Emerg. Microbes Infect.">
        <title>Comprehensive subspecies identification of 175 nontuberculous mycobacteria species based on 7547 genomic profiles.</title>
        <authorList>
            <person name="Matsumoto Y."/>
            <person name="Kinjo T."/>
            <person name="Motooka D."/>
            <person name="Nabeya D."/>
            <person name="Jung N."/>
            <person name="Uechi K."/>
            <person name="Horii T."/>
            <person name="Iida T."/>
            <person name="Fujita J."/>
            <person name="Nakamura S."/>
        </authorList>
    </citation>
    <scope>NUCLEOTIDE SEQUENCE [LARGE SCALE GENOMIC DNA]</scope>
    <source>
        <strain evidence="2 3">JCM 18113</strain>
    </source>
</reference>
<protein>
    <submittedName>
        <fullName evidence="2">Uncharacterized protein</fullName>
    </submittedName>
</protein>
<evidence type="ECO:0000313" key="2">
    <source>
        <dbReference type="EMBL" id="BBY36844.1"/>
    </source>
</evidence>
<dbReference type="EMBL" id="AP022590">
    <property type="protein sequence ID" value="BBY36844.1"/>
    <property type="molecule type" value="Genomic_DNA"/>
</dbReference>
<evidence type="ECO:0000256" key="1">
    <source>
        <dbReference type="SAM" id="SignalP"/>
    </source>
</evidence>
<feature type="chain" id="PRO_5047123364" evidence="1">
    <location>
        <begin position="27"/>
        <end position="97"/>
    </location>
</feature>
<dbReference type="Proteomes" id="UP000465812">
    <property type="component" value="Chromosome"/>
</dbReference>
<evidence type="ECO:0000313" key="3">
    <source>
        <dbReference type="Proteomes" id="UP000465812"/>
    </source>
</evidence>
<sequence length="97" mass="10303">MRAALMGAVAASAAALSLLTFTPHAAAQPAGCSDPNQTTAYVDTSWSSHNDGVWVACVPYTDVNHECFASFAKAKKLYRRGEGPAPECRSIYNPPRS</sequence>